<dbReference type="InterPro" id="IPR001680">
    <property type="entry name" value="WD40_rpt"/>
</dbReference>
<evidence type="ECO:0000313" key="3">
    <source>
        <dbReference type="Ensembl" id="ENSLLEP00000009169.1"/>
    </source>
</evidence>
<dbReference type="InterPro" id="IPR052752">
    <property type="entry name" value="NACHT-WD_repeat"/>
</dbReference>
<sequence length="1659" mass="187228">MIVGKDRTSLFRRSGTCRAHENTCHSSFAKPDFCSDSEKQRKALRTNVYPKLREYCRHFHGLDFQVLDGYDGIPRGNLYNASIRKTRMRLLEKCLQSPVGPCFVALIGEEYGRSSVPAQIDSDEFENILQVAGKNKICTKLLEKWYLRDENAIPPVYHLLDEEEARPGSVVEVTLDGACQDLNHDWMCDVSHEIARIFHVAVPLCVQVGSLKAEEADKYFNSALEEELLFALQDRPLDLLERCVCYIHKVPYKAILKQRAISQHDGEAGGYAKLCHIRDTLIPSLGWKMHVYSTTTTCDVKVGYTEEKEQQYVMGLCQQFYGDMLKLIQTRRPVRPASYRKHRMGEALQHLSHCNMFSDLQEYESKETENIKNYVLQDTSRRPLVVVGEPACGKTVLLASCAKKIRSWHEYSDPTLVIRFVSMFGYPPSLSRFLSGLCQQLADIYHRDIPVHLKSVHEIREFFADLLSESTKQAPVILILDAVDHLKVEENCQNFRWLPFPLPPYAKIILSLTRGINAESDLLLTSHEDHILLLEVKPLRKQCNESLKVSLMKRNRKVTSGQQVYVNRSLAANTSPLQMLLVFKEVMSWRSHHEVDEKSIGETLYETIENMFLKLELKYSYAVVSRALSYITLSRCGIAETELVDMLSADGVVLAQLYDLHDSVGTLRVPDWVVANIIFDLESCLSYRIDTGFQIVCWANGLYHSVVYNKYLSLSGMVNTLHENMGNYFSGRWACGRSKPIYLTQTQNPPVELPKSLSVDPNVQARIYVDCQLPSQPWNFTVKSGHHPFDIYNIRKASELPFHLMACGKLDILHNDVLMTLLYYKVLIKAGLLYSLIDSVDRAAELTDREEMYFIGNLLKEIKCVLQENPDSLEVTLQSKMASRLSTYPCLLKLIKQSYVEGFKSSSIDVLTTPLIDVQPTKVNLPESSSVVKILELKMKPWLVLVCGNGSVYSWELTKDLALIFKVPGLAQVRDVAVESEGRYLALYTNEHTFVILDCSSWVILQEIPCTSNDGTVLTLKNVHLSETSLFACFMNSPMYRMYDVKSGAVTEEIVFPEDITFFGCDSSGKYTIVGQKSNIIIFKNQNFSNKIDLCQGTLMLPIGRVHVLDSQVYVIDKVSNINVWDIDDPTEPRLVDELYTQEENNEVISSELTVEWLLICRSQSIDVWRTADWEKTSFRPPESSRFIWCVFSKSCEEIMAGAENGSVVFTWNRESGQCMSILHLEHGERTLFNQYLPVRSCVAVTTTSSLMLWDMNAVVTSTAFSQSGRPIKQLIYCPQRSAAYTADGSNMVCGWDILSGKITSMFSHVAPIELMTLMDSGELLVTSTMSGDLYVWLTETGENIHRIQGNNVSQLLTTPNTNLIASLCEHGVSRVWNPATGNIVCKIYVYLHQAVITPPGTFLVGLHNGTLLTVGLWAGSVGKRFPLLKQTSDIIVGFQCLKSTQDFLVVVTAGGDLYTWDVVEETICHQVKLPIDFSPLQRFFQVSANGKVTVLTVNKTVHVFCTQSGTLGVFHTPNTILHQHLSDDGNYFVYVCDGHQSSCKCSFHTNPTLNVMKVVNGEEVGHCYLGKTPTALATSDDDHTVCVGYSDGTLGLYSVADVKLRNTRTDKLSWILANKGRTRVEPVKMHIGRIIPDIMWNNTPCMDGERLYAILATN</sequence>
<dbReference type="SUPFAM" id="SSF50969">
    <property type="entry name" value="YVTN repeat-like/Quinoprotein amine dehydrogenase"/>
    <property type="match status" value="1"/>
</dbReference>
<protein>
    <recommendedName>
        <fullName evidence="2">ORC1/DEAH AAA+ ATPase domain-containing protein</fullName>
    </recommendedName>
</protein>
<dbReference type="GeneTree" id="ENSGT00940000165320"/>
<dbReference type="GO" id="GO:0016887">
    <property type="term" value="F:ATP hydrolysis activity"/>
    <property type="evidence" value="ECO:0007669"/>
    <property type="project" value="InterPro"/>
</dbReference>
<dbReference type="Proteomes" id="UP000694569">
    <property type="component" value="Unplaced"/>
</dbReference>
<keyword evidence="1" id="KW-0853">WD repeat</keyword>
<evidence type="ECO:0000313" key="4">
    <source>
        <dbReference type="Proteomes" id="UP000694569"/>
    </source>
</evidence>
<dbReference type="Pfam" id="PF13401">
    <property type="entry name" value="AAA_22"/>
    <property type="match status" value="1"/>
</dbReference>
<dbReference type="SMART" id="SM00320">
    <property type="entry name" value="WD40"/>
    <property type="match status" value="4"/>
</dbReference>
<dbReference type="Ensembl" id="ENSLLET00000009522.1">
    <property type="protein sequence ID" value="ENSLLEP00000009169.1"/>
    <property type="gene ID" value="ENSLLEG00000005808.1"/>
</dbReference>
<dbReference type="InterPro" id="IPR049945">
    <property type="entry name" value="AAA_22"/>
</dbReference>
<dbReference type="SUPFAM" id="SSF52540">
    <property type="entry name" value="P-loop containing nucleoside triphosphate hydrolases"/>
    <property type="match status" value="1"/>
</dbReference>
<dbReference type="InterPro" id="IPR011044">
    <property type="entry name" value="Quino_amine_DH_bsu"/>
</dbReference>
<keyword evidence="4" id="KW-1185">Reference proteome</keyword>
<feature type="domain" description="ORC1/DEAH AAA+ ATPase" evidence="2">
    <location>
        <begin position="380"/>
        <end position="493"/>
    </location>
</feature>
<dbReference type="SUPFAM" id="SSF69322">
    <property type="entry name" value="Tricorn protease domain 2"/>
    <property type="match status" value="1"/>
</dbReference>
<evidence type="ECO:0000256" key="1">
    <source>
        <dbReference type="PROSITE-ProRule" id="PRU00221"/>
    </source>
</evidence>
<dbReference type="PANTHER" id="PTHR19871">
    <property type="entry name" value="BETA TRANSDUCIN-RELATED PROTEIN"/>
    <property type="match status" value="1"/>
</dbReference>
<reference evidence="3" key="2">
    <citation type="submission" date="2025-09" db="UniProtKB">
        <authorList>
            <consortium name="Ensembl"/>
        </authorList>
    </citation>
    <scope>IDENTIFICATION</scope>
</reference>
<dbReference type="Gene3D" id="3.40.50.300">
    <property type="entry name" value="P-loop containing nucleotide triphosphate hydrolases"/>
    <property type="match status" value="1"/>
</dbReference>
<dbReference type="InterPro" id="IPR015943">
    <property type="entry name" value="WD40/YVTN_repeat-like_dom_sf"/>
</dbReference>
<accession>A0A8C5MAG9</accession>
<reference evidence="3" key="1">
    <citation type="submission" date="2025-08" db="UniProtKB">
        <authorList>
            <consortium name="Ensembl"/>
        </authorList>
    </citation>
    <scope>IDENTIFICATION</scope>
</reference>
<dbReference type="Gene3D" id="2.130.10.10">
    <property type="entry name" value="YVTN repeat-like/Quinoprotein amine dehydrogenase"/>
    <property type="match status" value="3"/>
</dbReference>
<dbReference type="PANTHER" id="PTHR19871:SF44">
    <property type="entry name" value="NACHT AND WD REPEAT DOMAIN-CONTAINING PROTEIN 2"/>
    <property type="match status" value="1"/>
</dbReference>
<evidence type="ECO:0000259" key="2">
    <source>
        <dbReference type="Pfam" id="PF13401"/>
    </source>
</evidence>
<organism evidence="3 4">
    <name type="scientific">Leptobrachium leishanense</name>
    <name type="common">Leishan spiny toad</name>
    <dbReference type="NCBI Taxonomy" id="445787"/>
    <lineage>
        <taxon>Eukaryota</taxon>
        <taxon>Metazoa</taxon>
        <taxon>Chordata</taxon>
        <taxon>Craniata</taxon>
        <taxon>Vertebrata</taxon>
        <taxon>Euteleostomi</taxon>
        <taxon>Amphibia</taxon>
        <taxon>Batrachia</taxon>
        <taxon>Anura</taxon>
        <taxon>Pelobatoidea</taxon>
        <taxon>Megophryidae</taxon>
        <taxon>Leptobrachium</taxon>
    </lineage>
</organism>
<dbReference type="PROSITE" id="PS50082">
    <property type="entry name" value="WD_REPEATS_2"/>
    <property type="match status" value="1"/>
</dbReference>
<proteinExistence type="predicted"/>
<dbReference type="OrthoDB" id="2325716at2759"/>
<dbReference type="InterPro" id="IPR027417">
    <property type="entry name" value="P-loop_NTPase"/>
</dbReference>
<name>A0A8C5MAG9_9ANUR</name>
<feature type="repeat" description="WD" evidence="1">
    <location>
        <begin position="1306"/>
        <end position="1347"/>
    </location>
</feature>